<dbReference type="InterPro" id="IPR052016">
    <property type="entry name" value="Bact_Sigma-Reg"/>
</dbReference>
<keyword evidence="2" id="KW-0472">Membrane</keyword>
<dbReference type="Pfam" id="PF07228">
    <property type="entry name" value="SpoIIE"/>
    <property type="match status" value="1"/>
</dbReference>
<protein>
    <submittedName>
        <fullName evidence="4">Stage II sporulation protein E (SpoIIE)</fullName>
    </submittedName>
</protein>
<dbReference type="PANTHER" id="PTHR43156:SF2">
    <property type="entry name" value="STAGE II SPORULATION PROTEIN E"/>
    <property type="match status" value="1"/>
</dbReference>
<keyword evidence="2" id="KW-1133">Transmembrane helix</keyword>
<name>A0A1H9UPF4_9MICO</name>
<sequence length="371" mass="39632">MEVHSEVLARRRLTTRLQRYLRSHPTAIWTRAVQPTTAALLCGGVLVTTVAMGAWPDVLPFSSLIPFAVLAGLLLRPGLLAVVDAVIMACATVVALARTDGDLLVYLNALVVLAVVMVIMFTVATSRARLGVQGTLGETMLVDLRDRLRTQGELPDLPREWGAEQCVLSAYGDSFSGDFVVTSKTDGYLEIALVDVSGKGVAAGTRSLLLSGAFGGLLGSMPVDRFLPAANAYLLRQQWDEGFATAVHAFVDLETGAFSIGSAGHPPVARFSAGSGRWQMLEAVEGPVLGVNEGVGFPRTTGLLQRGDALLLYTDGVIETRNRALGDGIDRMLGTAERMITRGFEGMAERMCVSARAGETDDRAAVIVWRR</sequence>
<organism evidence="4 5">
    <name type="scientific">Pedococcus cremeus</name>
    <dbReference type="NCBI Taxonomy" id="587636"/>
    <lineage>
        <taxon>Bacteria</taxon>
        <taxon>Bacillati</taxon>
        <taxon>Actinomycetota</taxon>
        <taxon>Actinomycetes</taxon>
        <taxon>Micrococcales</taxon>
        <taxon>Intrasporangiaceae</taxon>
        <taxon>Pedococcus</taxon>
    </lineage>
</organism>
<evidence type="ECO:0000256" key="1">
    <source>
        <dbReference type="ARBA" id="ARBA00022801"/>
    </source>
</evidence>
<evidence type="ECO:0000313" key="5">
    <source>
        <dbReference type="Proteomes" id="UP000199019"/>
    </source>
</evidence>
<dbReference type="SUPFAM" id="SSF81606">
    <property type="entry name" value="PP2C-like"/>
    <property type="match status" value="1"/>
</dbReference>
<feature type="transmembrane region" description="Helical" evidence="2">
    <location>
        <begin position="67"/>
        <end position="97"/>
    </location>
</feature>
<dbReference type="GO" id="GO:0016791">
    <property type="term" value="F:phosphatase activity"/>
    <property type="evidence" value="ECO:0007669"/>
    <property type="project" value="TreeGrafter"/>
</dbReference>
<feature type="transmembrane region" description="Helical" evidence="2">
    <location>
        <begin position="38"/>
        <end position="55"/>
    </location>
</feature>
<dbReference type="Proteomes" id="UP000199019">
    <property type="component" value="Unassembled WGS sequence"/>
</dbReference>
<dbReference type="AlphaFoldDB" id="A0A1H9UPF4"/>
<dbReference type="InterPro" id="IPR036457">
    <property type="entry name" value="PPM-type-like_dom_sf"/>
</dbReference>
<feature type="transmembrane region" description="Helical" evidence="2">
    <location>
        <begin position="103"/>
        <end position="124"/>
    </location>
</feature>
<reference evidence="5" key="1">
    <citation type="submission" date="2016-10" db="EMBL/GenBank/DDBJ databases">
        <authorList>
            <person name="Varghese N."/>
            <person name="Submissions S."/>
        </authorList>
    </citation>
    <scope>NUCLEOTIDE SEQUENCE [LARGE SCALE GENOMIC DNA]</scope>
    <source>
        <strain evidence="5">CGMCC 1.6963</strain>
    </source>
</reference>
<dbReference type="PANTHER" id="PTHR43156">
    <property type="entry name" value="STAGE II SPORULATION PROTEIN E-RELATED"/>
    <property type="match status" value="1"/>
</dbReference>
<keyword evidence="5" id="KW-1185">Reference proteome</keyword>
<dbReference type="RefSeq" id="WP_218144271.1">
    <property type="nucleotide sequence ID" value="NZ_FOHB01000003.1"/>
</dbReference>
<dbReference type="InterPro" id="IPR001932">
    <property type="entry name" value="PPM-type_phosphatase-like_dom"/>
</dbReference>
<dbReference type="EMBL" id="FOHB01000003">
    <property type="protein sequence ID" value="SES11400.1"/>
    <property type="molecule type" value="Genomic_DNA"/>
</dbReference>
<keyword evidence="2" id="KW-0812">Transmembrane</keyword>
<evidence type="ECO:0000259" key="3">
    <source>
        <dbReference type="SMART" id="SM00331"/>
    </source>
</evidence>
<feature type="domain" description="PPM-type phosphatase" evidence="3">
    <location>
        <begin position="160"/>
        <end position="370"/>
    </location>
</feature>
<gene>
    <name evidence="4" type="ORF">SAMN05216199_2043</name>
</gene>
<dbReference type="SMART" id="SM00331">
    <property type="entry name" value="PP2C_SIG"/>
    <property type="match status" value="1"/>
</dbReference>
<evidence type="ECO:0000313" key="4">
    <source>
        <dbReference type="EMBL" id="SES11400.1"/>
    </source>
</evidence>
<keyword evidence="1" id="KW-0378">Hydrolase</keyword>
<dbReference type="Gene3D" id="3.60.40.10">
    <property type="entry name" value="PPM-type phosphatase domain"/>
    <property type="match status" value="1"/>
</dbReference>
<dbReference type="STRING" id="587636.SAMN05216199_2043"/>
<proteinExistence type="predicted"/>
<accession>A0A1H9UPF4</accession>
<evidence type="ECO:0000256" key="2">
    <source>
        <dbReference type="SAM" id="Phobius"/>
    </source>
</evidence>